<accession>A0A835SBU2</accession>
<evidence type="ECO:0000313" key="2">
    <source>
        <dbReference type="Proteomes" id="UP000650467"/>
    </source>
</evidence>
<organism evidence="1 2">
    <name type="scientific">Chlamydomonas incerta</name>
    <dbReference type="NCBI Taxonomy" id="51695"/>
    <lineage>
        <taxon>Eukaryota</taxon>
        <taxon>Viridiplantae</taxon>
        <taxon>Chlorophyta</taxon>
        <taxon>core chlorophytes</taxon>
        <taxon>Chlorophyceae</taxon>
        <taxon>CS clade</taxon>
        <taxon>Chlamydomonadales</taxon>
        <taxon>Chlamydomonadaceae</taxon>
        <taxon>Chlamydomonas</taxon>
    </lineage>
</organism>
<dbReference type="PANTHER" id="PTHR12393">
    <property type="entry name" value="SPHINGOMYELIN PHOSPHODIESTERASE RELATED"/>
    <property type="match status" value="1"/>
</dbReference>
<dbReference type="EMBL" id="JAEHOC010000066">
    <property type="protein sequence ID" value="KAG2424403.1"/>
    <property type="molecule type" value="Genomic_DNA"/>
</dbReference>
<gene>
    <name evidence="1" type="ORF">HXX76_014612</name>
</gene>
<protein>
    <submittedName>
        <fullName evidence="1">Uncharacterized protein</fullName>
    </submittedName>
</protein>
<comment type="caution">
    <text evidence="1">The sequence shown here is derived from an EMBL/GenBank/DDBJ whole genome shotgun (WGS) entry which is preliminary data.</text>
</comment>
<sequence>MTDNAAESCVLLPAAILAGHGEVVEWALEGMLGDCDCGASCWLRAAAKAGRLELLQELAARYPLNLWAQHGQPSALAHVAFGCPLAALQQYYEPWGTGLLEGPEQKLRLLLAAAASPTPDWAEKCCWLWARAAGALGSTVAVEFCLDQLPALLRQHAAAPVAAAWGVAAVDAVRRCCQETNGLASLPYLLLEDPAADLTQSVAERPFLFRDAASGGADLLVLRHFHEQLGAPIDLAAVAKGGSEEALSWAVAALEAAGQAPEPLSCSDVIRVLPNWAAADWLVRHGLAPPKQELLRHMLSDGGWDMDVSDLQWIVGVRGGQGQVHVQWTAELHAALVDMQESFDAITAHAKWLAVLVDKAAAEVQGGRTSAPAGA</sequence>
<dbReference type="GO" id="GO:0004620">
    <property type="term" value="F:phospholipase activity"/>
    <property type="evidence" value="ECO:0007669"/>
    <property type="project" value="TreeGrafter"/>
</dbReference>
<dbReference type="Proteomes" id="UP000650467">
    <property type="component" value="Unassembled WGS sequence"/>
</dbReference>
<dbReference type="GO" id="GO:0046513">
    <property type="term" value="P:ceramide biosynthetic process"/>
    <property type="evidence" value="ECO:0007669"/>
    <property type="project" value="TreeGrafter"/>
</dbReference>
<dbReference type="GO" id="GO:0016020">
    <property type="term" value="C:membrane"/>
    <property type="evidence" value="ECO:0007669"/>
    <property type="project" value="TreeGrafter"/>
</dbReference>
<name>A0A835SBU2_CHLIN</name>
<reference evidence="1" key="1">
    <citation type="journal article" date="2020" name="bioRxiv">
        <title>Comparative genomics of Chlamydomonas.</title>
        <authorList>
            <person name="Craig R.J."/>
            <person name="Hasan A.R."/>
            <person name="Ness R.W."/>
            <person name="Keightley P.D."/>
        </authorList>
    </citation>
    <scope>NUCLEOTIDE SEQUENCE</scope>
    <source>
        <strain evidence="1">SAG 7.73</strain>
    </source>
</reference>
<dbReference type="PANTHER" id="PTHR12393:SF6">
    <property type="entry name" value="SPHINGOMYELIN PHOSPHODIESTERASE 2"/>
    <property type="match status" value="1"/>
</dbReference>
<evidence type="ECO:0000313" key="1">
    <source>
        <dbReference type="EMBL" id="KAG2424403.1"/>
    </source>
</evidence>
<proteinExistence type="predicted"/>
<dbReference type="GO" id="GO:0071944">
    <property type="term" value="C:cell periphery"/>
    <property type="evidence" value="ECO:0007669"/>
    <property type="project" value="TreeGrafter"/>
</dbReference>
<keyword evidence="2" id="KW-1185">Reference proteome</keyword>
<dbReference type="AlphaFoldDB" id="A0A835SBU2"/>
<dbReference type="GO" id="GO:0005783">
    <property type="term" value="C:endoplasmic reticulum"/>
    <property type="evidence" value="ECO:0007669"/>
    <property type="project" value="TreeGrafter"/>
</dbReference>
<dbReference type="GO" id="GO:0030149">
    <property type="term" value="P:sphingolipid catabolic process"/>
    <property type="evidence" value="ECO:0007669"/>
    <property type="project" value="TreeGrafter"/>
</dbReference>